<evidence type="ECO:0000256" key="9">
    <source>
        <dbReference type="ARBA" id="ARBA00038929"/>
    </source>
</evidence>
<dbReference type="InterPro" id="IPR001547">
    <property type="entry name" value="Glyco_hydro_5"/>
</dbReference>
<dbReference type="GeneID" id="59328807"/>
<dbReference type="GO" id="GO:0004338">
    <property type="term" value="F:glucan exo-1,3-beta-glucosidase activity"/>
    <property type="evidence" value="ECO:0007669"/>
    <property type="project" value="UniProtKB-EC"/>
</dbReference>
<dbReference type="Gene3D" id="3.20.20.80">
    <property type="entry name" value="Glycosidases"/>
    <property type="match status" value="1"/>
</dbReference>
<evidence type="ECO:0000313" key="14">
    <source>
        <dbReference type="Proteomes" id="UP000593566"/>
    </source>
</evidence>
<keyword evidence="7" id="KW-0961">Cell wall biogenesis/degradation</keyword>
<organism evidence="13 14">
    <name type="scientific">Letharia lupina</name>
    <dbReference type="NCBI Taxonomy" id="560253"/>
    <lineage>
        <taxon>Eukaryota</taxon>
        <taxon>Fungi</taxon>
        <taxon>Dikarya</taxon>
        <taxon>Ascomycota</taxon>
        <taxon>Pezizomycotina</taxon>
        <taxon>Lecanoromycetes</taxon>
        <taxon>OSLEUM clade</taxon>
        <taxon>Lecanoromycetidae</taxon>
        <taxon>Lecanorales</taxon>
        <taxon>Lecanorineae</taxon>
        <taxon>Parmeliaceae</taxon>
        <taxon>Letharia</taxon>
    </lineage>
</organism>
<evidence type="ECO:0000256" key="3">
    <source>
        <dbReference type="ARBA" id="ARBA00022525"/>
    </source>
</evidence>
<protein>
    <recommendedName>
        <fullName evidence="9">glucan 1,3-beta-glucosidase</fullName>
        <ecNumber evidence="9">3.2.1.58</ecNumber>
    </recommendedName>
</protein>
<name>A0A8H6CH90_9LECA</name>
<evidence type="ECO:0000259" key="12">
    <source>
        <dbReference type="Pfam" id="PF00150"/>
    </source>
</evidence>
<evidence type="ECO:0000256" key="1">
    <source>
        <dbReference type="ARBA" id="ARBA00004613"/>
    </source>
</evidence>
<dbReference type="PANTHER" id="PTHR31297">
    <property type="entry name" value="GLUCAN ENDO-1,6-BETA-GLUCOSIDASE B"/>
    <property type="match status" value="1"/>
</dbReference>
<dbReference type="InterPro" id="IPR017853">
    <property type="entry name" value="GH"/>
</dbReference>
<evidence type="ECO:0000256" key="6">
    <source>
        <dbReference type="ARBA" id="ARBA00023295"/>
    </source>
</evidence>
<dbReference type="EC" id="3.2.1.58" evidence="9"/>
<evidence type="ECO:0000313" key="13">
    <source>
        <dbReference type="EMBL" id="KAF6223545.1"/>
    </source>
</evidence>
<sequence length="566" mass="60217">MVNPVVLTLCLALQALARPQGPWQGLPQVRPQGPWSQYNQHGQWNHHYVPTTSSTSAYAQISSSSKAQAQKSESTTSYRTGSFTTSGSAYPSGTGISFGTRTAVGTGYIPGTSLASVQSSPTAVVTFSSETSTASTISTFGFTAASKQISTPVGASVATTAASSNSPTSTEFVRGVNIGGWLLVEKFMNGDDLFTGNGEDAVDQWTLDQTSGAAAALQKHWDTYFTEADVQTLKGYGINALRIPIGFWAYDNTGTPYVSYGIGQGADSYLEKAIGWAQTAGLRVWVDCHGSPGGQNGYDNSGHKGDVEWQQGDNLAKSIAVLTTMALKYGSKEYSDTVMGIELVNEPISWGNNTLSTTQTWAQEAYHAVKANSTNENLMVVMHDAFAPNGPSDWTTIAKSLGPRGVFGIDTHMYQTLVAADIALTQAEHITTACQRGMALSSANALAPVYVGEWSSTTNACINPDGTSTAGTCSTEGCVCVTDPMDTWTDVVVEEVRKFVEAQLESFEASTSGYMLWSWAVNIKKLTASIDDDMGTWSIKDGINKGIIPTPLDDPSQRKYPGQCSS</sequence>
<comment type="similarity">
    <text evidence="2 10">Belongs to the glycosyl hydrolase 5 (cellulase A) family.</text>
</comment>
<keyword evidence="14" id="KW-1185">Reference proteome</keyword>
<evidence type="ECO:0000256" key="4">
    <source>
        <dbReference type="ARBA" id="ARBA00022729"/>
    </source>
</evidence>
<feature type="chain" id="PRO_5034024632" description="glucan 1,3-beta-glucosidase" evidence="11">
    <location>
        <begin position="18"/>
        <end position="566"/>
    </location>
</feature>
<dbReference type="GO" id="GO:0071555">
    <property type="term" value="P:cell wall organization"/>
    <property type="evidence" value="ECO:0007669"/>
    <property type="project" value="UniProtKB-KW"/>
</dbReference>
<gene>
    <name evidence="13" type="ORF">HO133_000388</name>
</gene>
<dbReference type="SUPFAM" id="SSF51445">
    <property type="entry name" value="(Trans)glycosidases"/>
    <property type="match status" value="1"/>
</dbReference>
<dbReference type="RefSeq" id="XP_037152762.1">
    <property type="nucleotide sequence ID" value="XM_037291327.1"/>
</dbReference>
<evidence type="ECO:0000256" key="5">
    <source>
        <dbReference type="ARBA" id="ARBA00022801"/>
    </source>
</evidence>
<proteinExistence type="inferred from homology"/>
<dbReference type="GO" id="GO:0009251">
    <property type="term" value="P:glucan catabolic process"/>
    <property type="evidence" value="ECO:0007669"/>
    <property type="project" value="TreeGrafter"/>
</dbReference>
<dbReference type="Pfam" id="PF00150">
    <property type="entry name" value="Cellulase"/>
    <property type="match status" value="1"/>
</dbReference>
<accession>A0A8H6CH90</accession>
<dbReference type="AlphaFoldDB" id="A0A8H6CH90"/>
<evidence type="ECO:0000256" key="10">
    <source>
        <dbReference type="RuleBase" id="RU361153"/>
    </source>
</evidence>
<dbReference type="PANTHER" id="PTHR31297:SF1">
    <property type="entry name" value="GLUCAN 1,3-BETA-GLUCOSIDASE I_II-RELATED"/>
    <property type="match status" value="1"/>
</dbReference>
<dbReference type="EMBL" id="JACCJB010000010">
    <property type="protein sequence ID" value="KAF6223545.1"/>
    <property type="molecule type" value="Genomic_DNA"/>
</dbReference>
<dbReference type="Proteomes" id="UP000593566">
    <property type="component" value="Unassembled WGS sequence"/>
</dbReference>
<comment type="subcellular location">
    <subcellularLocation>
        <location evidence="1">Secreted</location>
    </subcellularLocation>
</comment>
<dbReference type="InterPro" id="IPR050386">
    <property type="entry name" value="Glycosyl_hydrolase_5"/>
</dbReference>
<keyword evidence="4 11" id="KW-0732">Signal</keyword>
<comment type="catalytic activity">
    <reaction evidence="8">
        <text>Successive hydrolysis of beta-D-glucose units from the non-reducing ends of (1-&gt;3)-beta-D-glucans, releasing alpha-glucose.</text>
        <dbReference type="EC" id="3.2.1.58"/>
    </reaction>
</comment>
<dbReference type="GO" id="GO:0005576">
    <property type="term" value="C:extracellular region"/>
    <property type="evidence" value="ECO:0007669"/>
    <property type="project" value="UniProtKB-SubCell"/>
</dbReference>
<keyword evidence="5 10" id="KW-0378">Hydrolase</keyword>
<dbReference type="GO" id="GO:0009986">
    <property type="term" value="C:cell surface"/>
    <property type="evidence" value="ECO:0007669"/>
    <property type="project" value="TreeGrafter"/>
</dbReference>
<evidence type="ECO:0000256" key="7">
    <source>
        <dbReference type="ARBA" id="ARBA00023316"/>
    </source>
</evidence>
<evidence type="ECO:0000256" key="2">
    <source>
        <dbReference type="ARBA" id="ARBA00005641"/>
    </source>
</evidence>
<comment type="caution">
    <text evidence="13">The sequence shown here is derived from an EMBL/GenBank/DDBJ whole genome shotgun (WGS) entry which is preliminary data.</text>
</comment>
<feature type="domain" description="Glycoside hydrolase family 5" evidence="12">
    <location>
        <begin position="216"/>
        <end position="460"/>
    </location>
</feature>
<keyword evidence="6 10" id="KW-0326">Glycosidase</keyword>
<evidence type="ECO:0000256" key="11">
    <source>
        <dbReference type="SAM" id="SignalP"/>
    </source>
</evidence>
<reference evidence="13 14" key="1">
    <citation type="journal article" date="2020" name="Genomics">
        <title>Complete, high-quality genomes from long-read metagenomic sequencing of two wolf lichen thalli reveals enigmatic genome architecture.</title>
        <authorList>
            <person name="McKenzie S.K."/>
            <person name="Walston R.F."/>
            <person name="Allen J.L."/>
        </authorList>
    </citation>
    <scope>NUCLEOTIDE SEQUENCE [LARGE SCALE GENOMIC DNA]</scope>
    <source>
        <strain evidence="13">WasteWater1</strain>
    </source>
</reference>
<keyword evidence="3" id="KW-0964">Secreted</keyword>
<feature type="signal peptide" evidence="11">
    <location>
        <begin position="1"/>
        <end position="17"/>
    </location>
</feature>
<evidence type="ECO:0000256" key="8">
    <source>
        <dbReference type="ARBA" id="ARBA00036824"/>
    </source>
</evidence>